<evidence type="ECO:0000256" key="3">
    <source>
        <dbReference type="PROSITE-ProRule" id="PRU00708"/>
    </source>
</evidence>
<evidence type="ECO:0000313" key="5">
    <source>
        <dbReference type="Proteomes" id="UP000594263"/>
    </source>
</evidence>
<dbReference type="PROSITE" id="PS51375">
    <property type="entry name" value="PPR"/>
    <property type="match status" value="5"/>
</dbReference>
<accession>A0A7N0ZSW2</accession>
<dbReference type="FunFam" id="1.25.40.10:FF:000344">
    <property type="entry name" value="Pentatricopeptide repeat-containing protein"/>
    <property type="match status" value="1"/>
</dbReference>
<dbReference type="InterPro" id="IPR046848">
    <property type="entry name" value="E_motif"/>
</dbReference>
<keyword evidence="1" id="KW-0677">Repeat</keyword>
<evidence type="ECO:0008006" key="6">
    <source>
        <dbReference type="Google" id="ProtNLM"/>
    </source>
</evidence>
<dbReference type="Proteomes" id="UP000594263">
    <property type="component" value="Unplaced"/>
</dbReference>
<evidence type="ECO:0000256" key="2">
    <source>
        <dbReference type="ARBA" id="ARBA00061659"/>
    </source>
</evidence>
<proteinExistence type="inferred from homology"/>
<feature type="repeat" description="PPR" evidence="3">
    <location>
        <begin position="383"/>
        <end position="418"/>
    </location>
</feature>
<dbReference type="GO" id="GO:0003723">
    <property type="term" value="F:RNA binding"/>
    <property type="evidence" value="ECO:0007669"/>
    <property type="project" value="InterPro"/>
</dbReference>
<dbReference type="EnsemblPlants" id="Kaladp0025s0004.1.v1.1">
    <property type="protein sequence ID" value="Kaladp0025s0004.1.v1.1.CDS.1"/>
    <property type="gene ID" value="Kaladp0025s0004.v1.1"/>
</dbReference>
<evidence type="ECO:0000256" key="1">
    <source>
        <dbReference type="ARBA" id="ARBA00022737"/>
    </source>
</evidence>
<reference evidence="4" key="1">
    <citation type="submission" date="2021-01" db="UniProtKB">
        <authorList>
            <consortium name="EnsemblPlants"/>
        </authorList>
    </citation>
    <scope>IDENTIFICATION</scope>
</reference>
<feature type="repeat" description="PPR" evidence="3">
    <location>
        <begin position="348"/>
        <end position="382"/>
    </location>
</feature>
<dbReference type="Gramene" id="Kaladp0025s0004.1.v1.1">
    <property type="protein sequence ID" value="Kaladp0025s0004.1.v1.1.CDS.1"/>
    <property type="gene ID" value="Kaladp0025s0004.v1.1"/>
</dbReference>
<dbReference type="Gene3D" id="1.25.40.10">
    <property type="entry name" value="Tetratricopeptide repeat domain"/>
    <property type="match status" value="3"/>
</dbReference>
<dbReference type="OMA" id="FRWMREV"/>
<sequence>MIPLLLPRNFDRLCLLLHKCMKQKALRPGKQLHAVLLTSGVGVNDNDVNSKLVGVYASCSDLKSAKWVFSKTLNPNVFALNWMVSASAFHGLYSDAVGYFQLMQEMKMSPNQYTLYSVLKACVGLMDVRNGKEVHAVVLRKGFDAEILLSNVLIGMYCKCENLQYARKVFDKMTSRDVITWTCMICGYTNAHDLKMALSLFDRMKMESFVPNDFTWNALIAGFAQNEEWENAAILFHEMTRQGLVPDLVTWNALISGLVQNSQSVKAFEYFREMLLAGCKPNQVTFTGLLPACGMIGSAKIGREIHGLVNRMGIEMSVFIGSALIDMYSKCGKVDAASNVFNQVREKNAACWNAMIGCYGKHGMMDSSIKLFERMQDEGVQANQVTFTCVLSACSYGGLVEKGLELFRSMENSHGVKPVKEHYACVVDLLCRSGKLVEAYELLKGLPVMSTDSIFGAFFNGCKIHGRRDLAEKMAAGFIQMDSEKPCGIVTMSNIYAADGVWDRVETVRAEMKHKGMHKNPGFSSVDNFVAVRAHP</sequence>
<keyword evidence="5" id="KW-1185">Reference proteome</keyword>
<dbReference type="InterPro" id="IPR011990">
    <property type="entry name" value="TPR-like_helical_dom_sf"/>
</dbReference>
<dbReference type="Pfam" id="PF20431">
    <property type="entry name" value="E_motif"/>
    <property type="match status" value="1"/>
</dbReference>
<dbReference type="PANTHER" id="PTHR47926:SF453">
    <property type="entry name" value="PENTATRICOPEPTIDE REPEAT (PPR) SUPERFAMILY PROTEIN"/>
    <property type="match status" value="1"/>
</dbReference>
<feature type="repeat" description="PPR" evidence="3">
    <location>
        <begin position="212"/>
        <end position="246"/>
    </location>
</feature>
<evidence type="ECO:0000313" key="4">
    <source>
        <dbReference type="EnsemblPlants" id="Kaladp0025s0004.1.v1.1.CDS.1"/>
    </source>
</evidence>
<comment type="similarity">
    <text evidence="2">Belongs to the PPR family. PCMP-E subfamily.</text>
</comment>
<dbReference type="AlphaFoldDB" id="A0A7N0ZSW2"/>
<feature type="repeat" description="PPR" evidence="3">
    <location>
        <begin position="247"/>
        <end position="281"/>
    </location>
</feature>
<dbReference type="PANTHER" id="PTHR47926">
    <property type="entry name" value="PENTATRICOPEPTIDE REPEAT-CONTAINING PROTEIN"/>
    <property type="match status" value="1"/>
</dbReference>
<dbReference type="InterPro" id="IPR002885">
    <property type="entry name" value="PPR_rpt"/>
</dbReference>
<feature type="repeat" description="PPR" evidence="3">
    <location>
        <begin position="177"/>
        <end position="211"/>
    </location>
</feature>
<dbReference type="InterPro" id="IPR046960">
    <property type="entry name" value="PPR_At4g14850-like_plant"/>
</dbReference>
<dbReference type="Pfam" id="PF13041">
    <property type="entry name" value="PPR_2"/>
    <property type="match status" value="3"/>
</dbReference>
<dbReference type="FunFam" id="1.25.40.10:FF:000682">
    <property type="entry name" value="Pentatricopeptide repeat-containing protein At3g16610"/>
    <property type="match status" value="1"/>
</dbReference>
<organism evidence="4 5">
    <name type="scientific">Kalanchoe fedtschenkoi</name>
    <name type="common">Lavender scallops</name>
    <name type="synonym">South American air plant</name>
    <dbReference type="NCBI Taxonomy" id="63787"/>
    <lineage>
        <taxon>Eukaryota</taxon>
        <taxon>Viridiplantae</taxon>
        <taxon>Streptophyta</taxon>
        <taxon>Embryophyta</taxon>
        <taxon>Tracheophyta</taxon>
        <taxon>Spermatophyta</taxon>
        <taxon>Magnoliopsida</taxon>
        <taxon>eudicotyledons</taxon>
        <taxon>Gunneridae</taxon>
        <taxon>Pentapetalae</taxon>
        <taxon>Saxifragales</taxon>
        <taxon>Crassulaceae</taxon>
        <taxon>Kalanchoe</taxon>
    </lineage>
</organism>
<dbReference type="Pfam" id="PF01535">
    <property type="entry name" value="PPR"/>
    <property type="match status" value="1"/>
</dbReference>
<protein>
    <recommendedName>
        <fullName evidence="6">Pentatricopeptide repeat-containing protein</fullName>
    </recommendedName>
</protein>
<dbReference type="GO" id="GO:0009451">
    <property type="term" value="P:RNA modification"/>
    <property type="evidence" value="ECO:0007669"/>
    <property type="project" value="InterPro"/>
</dbReference>
<dbReference type="GO" id="GO:0005737">
    <property type="term" value="C:cytoplasm"/>
    <property type="evidence" value="ECO:0007669"/>
    <property type="project" value="UniProtKB-ARBA"/>
</dbReference>
<dbReference type="FunFam" id="1.25.40.10:FF:000797">
    <property type="entry name" value="Pentatricopeptide repeat-containing protein chloroplastic"/>
    <property type="match status" value="1"/>
</dbReference>
<dbReference type="NCBIfam" id="TIGR00756">
    <property type="entry name" value="PPR"/>
    <property type="match status" value="5"/>
</dbReference>
<name>A0A7N0ZSW2_KALFE</name>